<evidence type="ECO:0000259" key="3">
    <source>
        <dbReference type="Pfam" id="PF16347"/>
    </source>
</evidence>
<evidence type="ECO:0000256" key="2">
    <source>
        <dbReference type="ARBA" id="ARBA00022801"/>
    </source>
</evidence>
<dbReference type="AlphaFoldDB" id="A0A382AP21"/>
<organism evidence="4">
    <name type="scientific">marine metagenome</name>
    <dbReference type="NCBI Taxonomy" id="408172"/>
    <lineage>
        <taxon>unclassified sequences</taxon>
        <taxon>metagenomes</taxon>
        <taxon>ecological metagenomes</taxon>
    </lineage>
</organism>
<dbReference type="GO" id="GO:0016787">
    <property type="term" value="F:hydrolase activity"/>
    <property type="evidence" value="ECO:0007669"/>
    <property type="project" value="UniProtKB-KW"/>
</dbReference>
<evidence type="ECO:0000313" key="4">
    <source>
        <dbReference type="EMBL" id="SVB02773.1"/>
    </source>
</evidence>
<dbReference type="InterPro" id="IPR032506">
    <property type="entry name" value="SGSH_C"/>
</dbReference>
<keyword evidence="2" id="KW-0378">Hydrolase</keyword>
<dbReference type="PANTHER" id="PTHR43108:SF6">
    <property type="entry name" value="N-SULPHOGLUCOSAMINE SULPHOHYDROLASE"/>
    <property type="match status" value="1"/>
</dbReference>
<name>A0A382AP21_9ZZZZ</name>
<dbReference type="EMBL" id="UINC01026040">
    <property type="protein sequence ID" value="SVB02773.1"/>
    <property type="molecule type" value="Genomic_DNA"/>
</dbReference>
<evidence type="ECO:0000256" key="1">
    <source>
        <dbReference type="ARBA" id="ARBA00008779"/>
    </source>
</evidence>
<sequence>ICAPSRAVLLTGKYSHLNGVLDNNQVFDGDQETFPKLLQEAGYETSMIGKWHLKSEPTGFDNWKVLKGQGEYYNPLIVDESGEKNILGYVTDVITDLAIKTLDNRDQDKPFAMLMHHKAPHRNWMPNLKNLGAFKGKTFPIPETFYDDYSSRSSAATDSDMRIDNMFLTWDMKLRPEDIDKETGTGGSGKASGIIRDSYREWMNIDQRYIWEAYYDSISADYRESNLKGNELLEWKFQRYMEDYLGTILSVDESVGKILDYLDNNGLADNTIIVYTSDQGFYLGEHGWFDKRFMYEESLSMPLLMRYPKEIKGQQELDEIVLNLDFAPTFLDYAGIKVPKSMQGYSMRNLVSGKQQSKWRESMYYHYFEFPHGWHFVKKHYGIRTDRYKLIHFYDDIDAWEFYDLENDPNEINNIYNDPNYKSEIHTAKRELYKLQVEFKDTVIEKTD</sequence>
<dbReference type="SUPFAM" id="SSF53649">
    <property type="entry name" value="Alkaline phosphatase-like"/>
    <property type="match status" value="1"/>
</dbReference>
<feature type="non-terminal residue" evidence="4">
    <location>
        <position position="1"/>
    </location>
</feature>
<dbReference type="Gene3D" id="3.40.720.10">
    <property type="entry name" value="Alkaline Phosphatase, subunit A"/>
    <property type="match status" value="1"/>
</dbReference>
<dbReference type="PROSITE" id="PS00149">
    <property type="entry name" value="SULFATASE_2"/>
    <property type="match status" value="1"/>
</dbReference>
<protein>
    <recommendedName>
        <fullName evidence="3">N-sulphoglucosamine sulphohydrolase C-terminal domain-containing protein</fullName>
    </recommendedName>
</protein>
<comment type="similarity">
    <text evidence="1">Belongs to the sulfatase family.</text>
</comment>
<dbReference type="InterPro" id="IPR024607">
    <property type="entry name" value="Sulfatase_CS"/>
</dbReference>
<dbReference type="InterPro" id="IPR017850">
    <property type="entry name" value="Alkaline_phosphatase_core_sf"/>
</dbReference>
<feature type="domain" description="N-sulphoglucosamine sulphohydrolase C-terminal" evidence="3">
    <location>
        <begin position="284"/>
        <end position="437"/>
    </location>
</feature>
<gene>
    <name evidence="4" type="ORF">METZ01_LOCUS155627</name>
</gene>
<dbReference type="Pfam" id="PF16347">
    <property type="entry name" value="SGSH_C"/>
    <property type="match status" value="1"/>
</dbReference>
<dbReference type="PANTHER" id="PTHR43108">
    <property type="entry name" value="N-ACETYLGLUCOSAMINE-6-SULFATASE FAMILY MEMBER"/>
    <property type="match status" value="1"/>
</dbReference>
<dbReference type="CDD" id="cd16031">
    <property type="entry name" value="G6S_like"/>
    <property type="match status" value="1"/>
</dbReference>
<proteinExistence type="inferred from homology"/>
<reference evidence="4" key="1">
    <citation type="submission" date="2018-05" db="EMBL/GenBank/DDBJ databases">
        <authorList>
            <person name="Lanie J.A."/>
            <person name="Ng W.-L."/>
            <person name="Kazmierczak K.M."/>
            <person name="Andrzejewski T.M."/>
            <person name="Davidsen T.M."/>
            <person name="Wayne K.J."/>
            <person name="Tettelin H."/>
            <person name="Glass J.I."/>
            <person name="Rusch D."/>
            <person name="Podicherti R."/>
            <person name="Tsui H.-C.T."/>
            <person name="Winkler M.E."/>
        </authorList>
    </citation>
    <scope>NUCLEOTIDE SEQUENCE</scope>
</reference>
<accession>A0A382AP21</accession>